<dbReference type="Gene3D" id="1.10.30.10">
    <property type="entry name" value="High mobility group box domain"/>
    <property type="match status" value="1"/>
</dbReference>
<protein>
    <recommendedName>
        <fullName evidence="4">HMG box domain-containing protein</fullName>
    </recommendedName>
</protein>
<dbReference type="HOGENOM" id="CLU_082854_6_2_1"/>
<dbReference type="SMART" id="SM00398">
    <property type="entry name" value="HMG"/>
    <property type="match status" value="1"/>
</dbReference>
<evidence type="ECO:0000259" key="4">
    <source>
        <dbReference type="PROSITE" id="PS50118"/>
    </source>
</evidence>
<keyword evidence="1 3" id="KW-0238">DNA-binding</keyword>
<dbReference type="AlphaFoldDB" id="A0A0C9UHB9"/>
<dbReference type="OrthoDB" id="6247875at2759"/>
<proteinExistence type="predicted"/>
<keyword evidence="2 3" id="KW-0539">Nucleus</keyword>
<dbReference type="GO" id="GO:0000981">
    <property type="term" value="F:DNA-binding transcription factor activity, RNA polymerase II-specific"/>
    <property type="evidence" value="ECO:0007669"/>
    <property type="project" value="TreeGrafter"/>
</dbReference>
<dbReference type="InterPro" id="IPR036910">
    <property type="entry name" value="HMG_box_dom_sf"/>
</dbReference>
<dbReference type="PROSITE" id="PS50118">
    <property type="entry name" value="HMG_BOX_2"/>
    <property type="match status" value="1"/>
</dbReference>
<dbReference type="GO" id="GO:0005634">
    <property type="term" value="C:nucleus"/>
    <property type="evidence" value="ECO:0007669"/>
    <property type="project" value="UniProtKB-UniRule"/>
</dbReference>
<evidence type="ECO:0000256" key="1">
    <source>
        <dbReference type="ARBA" id="ARBA00023125"/>
    </source>
</evidence>
<evidence type="ECO:0000256" key="3">
    <source>
        <dbReference type="PROSITE-ProRule" id="PRU00267"/>
    </source>
</evidence>
<dbReference type="GO" id="GO:0000978">
    <property type="term" value="F:RNA polymerase II cis-regulatory region sequence-specific DNA binding"/>
    <property type="evidence" value="ECO:0007669"/>
    <property type="project" value="TreeGrafter"/>
</dbReference>
<dbReference type="InterPro" id="IPR051356">
    <property type="entry name" value="SOX/SOX-like_TF"/>
</dbReference>
<dbReference type="SUPFAM" id="SSF47095">
    <property type="entry name" value="HMG-box"/>
    <property type="match status" value="1"/>
</dbReference>
<accession>A0A0C9UHB9</accession>
<feature type="DNA-binding region" description="HMG box" evidence="3">
    <location>
        <begin position="1"/>
        <end position="68"/>
    </location>
</feature>
<evidence type="ECO:0000313" key="6">
    <source>
        <dbReference type="Proteomes" id="UP000054279"/>
    </source>
</evidence>
<keyword evidence="6" id="KW-1185">Reference proteome</keyword>
<feature type="non-terminal residue" evidence="5">
    <location>
        <position position="69"/>
    </location>
</feature>
<dbReference type="EMBL" id="KN837201">
    <property type="protein sequence ID" value="KIJ34264.1"/>
    <property type="molecule type" value="Genomic_DNA"/>
</dbReference>
<reference evidence="5 6" key="1">
    <citation type="submission" date="2014-06" db="EMBL/GenBank/DDBJ databases">
        <title>Evolutionary Origins and Diversification of the Mycorrhizal Mutualists.</title>
        <authorList>
            <consortium name="DOE Joint Genome Institute"/>
            <consortium name="Mycorrhizal Genomics Consortium"/>
            <person name="Kohler A."/>
            <person name="Kuo A."/>
            <person name="Nagy L.G."/>
            <person name="Floudas D."/>
            <person name="Copeland A."/>
            <person name="Barry K.W."/>
            <person name="Cichocki N."/>
            <person name="Veneault-Fourrey C."/>
            <person name="LaButti K."/>
            <person name="Lindquist E.A."/>
            <person name="Lipzen A."/>
            <person name="Lundell T."/>
            <person name="Morin E."/>
            <person name="Murat C."/>
            <person name="Riley R."/>
            <person name="Ohm R."/>
            <person name="Sun H."/>
            <person name="Tunlid A."/>
            <person name="Henrissat B."/>
            <person name="Grigoriev I.V."/>
            <person name="Hibbett D.S."/>
            <person name="Martin F."/>
        </authorList>
    </citation>
    <scope>NUCLEOTIDE SEQUENCE [LARGE SCALE GENOMIC DNA]</scope>
    <source>
        <strain evidence="5 6">SS14</strain>
    </source>
</reference>
<dbReference type="CDD" id="cd01389">
    <property type="entry name" value="HMG-box_ROX1-like"/>
    <property type="match status" value="1"/>
</dbReference>
<evidence type="ECO:0000313" key="5">
    <source>
        <dbReference type="EMBL" id="KIJ34264.1"/>
    </source>
</evidence>
<dbReference type="PANTHER" id="PTHR45789">
    <property type="entry name" value="FI18025P1"/>
    <property type="match status" value="1"/>
</dbReference>
<feature type="domain" description="HMG box" evidence="4">
    <location>
        <begin position="1"/>
        <end position="68"/>
    </location>
</feature>
<dbReference type="Pfam" id="PF00505">
    <property type="entry name" value="HMG_box"/>
    <property type="match status" value="1"/>
</dbReference>
<sequence length="69" mass="8183">RPPNAFILFRSEFIKRQHVPGNIEANHGNLSKIIGLCWRNLPFSERDVWECKARIAMAEHKAKYPNYRF</sequence>
<feature type="non-terminal residue" evidence="5">
    <location>
        <position position="1"/>
    </location>
</feature>
<gene>
    <name evidence="5" type="ORF">M422DRAFT_89155</name>
</gene>
<dbReference type="Proteomes" id="UP000054279">
    <property type="component" value="Unassembled WGS sequence"/>
</dbReference>
<evidence type="ECO:0000256" key="2">
    <source>
        <dbReference type="ARBA" id="ARBA00023242"/>
    </source>
</evidence>
<dbReference type="InterPro" id="IPR009071">
    <property type="entry name" value="HMG_box_dom"/>
</dbReference>
<organism evidence="5 6">
    <name type="scientific">Sphaerobolus stellatus (strain SS14)</name>
    <dbReference type="NCBI Taxonomy" id="990650"/>
    <lineage>
        <taxon>Eukaryota</taxon>
        <taxon>Fungi</taxon>
        <taxon>Dikarya</taxon>
        <taxon>Basidiomycota</taxon>
        <taxon>Agaricomycotina</taxon>
        <taxon>Agaricomycetes</taxon>
        <taxon>Phallomycetidae</taxon>
        <taxon>Geastrales</taxon>
        <taxon>Sphaerobolaceae</taxon>
        <taxon>Sphaerobolus</taxon>
    </lineage>
</organism>
<dbReference type="PANTHER" id="PTHR45789:SF2">
    <property type="entry name" value="FI18025P1"/>
    <property type="match status" value="1"/>
</dbReference>
<name>A0A0C9UHB9_SPHS4</name>